<gene>
    <name evidence="3" type="ORF">FEQUK3_LOCUS1618</name>
</gene>
<keyword evidence="1" id="KW-0732">Signal</keyword>
<feature type="chain" id="PRO_5035199831" description="SCP domain-containing protein" evidence="1">
    <location>
        <begin position="25"/>
        <end position="207"/>
    </location>
</feature>
<dbReference type="Proteomes" id="UP000693738">
    <property type="component" value="Unassembled WGS sequence"/>
</dbReference>
<proteinExistence type="predicted"/>
<sequence>MLFSTIFNPSSLLMGLQLLSGVMASPIKESDISVDARSVDTNPSSLAARDLSWDQSQALALHNGRRQVLGIAPLVWDTGLEAAAQTYVQSLADTKASNIISKIPTRPDQGGNSRGFTVFPGDKLDNPLRRASENWLGQQSRYKNYGGNRYYQVHQLDGADSFTQAVWRATTKVGIATARYTDARGFTTVYVVARYSVRGNIPGQVIW</sequence>
<dbReference type="InterPro" id="IPR001283">
    <property type="entry name" value="CRISP-related"/>
</dbReference>
<name>A0A8J2IIL7_FUSEQ</name>
<dbReference type="Pfam" id="PF00188">
    <property type="entry name" value="CAP"/>
    <property type="match status" value="1"/>
</dbReference>
<organism evidence="3 4">
    <name type="scientific">Fusarium equiseti</name>
    <name type="common">Fusarium scirpi</name>
    <dbReference type="NCBI Taxonomy" id="61235"/>
    <lineage>
        <taxon>Eukaryota</taxon>
        <taxon>Fungi</taxon>
        <taxon>Dikarya</taxon>
        <taxon>Ascomycota</taxon>
        <taxon>Pezizomycotina</taxon>
        <taxon>Sordariomycetes</taxon>
        <taxon>Hypocreomycetidae</taxon>
        <taxon>Hypocreales</taxon>
        <taxon>Nectriaceae</taxon>
        <taxon>Fusarium</taxon>
        <taxon>Fusarium incarnatum-equiseti species complex</taxon>
    </lineage>
</organism>
<feature type="domain" description="SCP" evidence="2">
    <location>
        <begin position="53"/>
        <end position="203"/>
    </location>
</feature>
<feature type="signal peptide" evidence="1">
    <location>
        <begin position="1"/>
        <end position="24"/>
    </location>
</feature>
<comment type="caution">
    <text evidence="3">The sequence shown here is derived from an EMBL/GenBank/DDBJ whole genome shotgun (WGS) entry which is preliminary data.</text>
</comment>
<protein>
    <recommendedName>
        <fullName evidence="2">SCP domain-containing protein</fullName>
    </recommendedName>
</protein>
<dbReference type="PANTHER" id="PTHR10334">
    <property type="entry name" value="CYSTEINE-RICH SECRETORY PROTEIN-RELATED"/>
    <property type="match status" value="1"/>
</dbReference>
<evidence type="ECO:0000256" key="1">
    <source>
        <dbReference type="SAM" id="SignalP"/>
    </source>
</evidence>
<dbReference type="AlphaFoldDB" id="A0A8J2IIL7"/>
<evidence type="ECO:0000313" key="4">
    <source>
        <dbReference type="Proteomes" id="UP000693738"/>
    </source>
</evidence>
<dbReference type="EMBL" id="CAJSTJ010000077">
    <property type="protein sequence ID" value="CAG7555895.1"/>
    <property type="molecule type" value="Genomic_DNA"/>
</dbReference>
<reference evidence="3" key="1">
    <citation type="submission" date="2021-05" db="EMBL/GenBank/DDBJ databases">
        <authorList>
            <person name="Khan N."/>
        </authorList>
    </citation>
    <scope>NUCLEOTIDE SEQUENCE</scope>
</reference>
<evidence type="ECO:0000259" key="2">
    <source>
        <dbReference type="SMART" id="SM00198"/>
    </source>
</evidence>
<evidence type="ECO:0000313" key="3">
    <source>
        <dbReference type="EMBL" id="CAG7555895.1"/>
    </source>
</evidence>
<dbReference type="SMART" id="SM00198">
    <property type="entry name" value="SCP"/>
    <property type="match status" value="1"/>
</dbReference>
<dbReference type="InterPro" id="IPR014044">
    <property type="entry name" value="CAP_dom"/>
</dbReference>
<accession>A0A8J2IIL7</accession>